<dbReference type="HOGENOM" id="CLU_000288_138_6_1"/>
<organism evidence="1 2">
    <name type="scientific">Suillus luteus UH-Slu-Lm8-n1</name>
    <dbReference type="NCBI Taxonomy" id="930992"/>
    <lineage>
        <taxon>Eukaryota</taxon>
        <taxon>Fungi</taxon>
        <taxon>Dikarya</taxon>
        <taxon>Basidiomycota</taxon>
        <taxon>Agaricomycotina</taxon>
        <taxon>Agaricomycetes</taxon>
        <taxon>Agaricomycetidae</taxon>
        <taxon>Boletales</taxon>
        <taxon>Suillineae</taxon>
        <taxon>Suillaceae</taxon>
        <taxon>Suillus</taxon>
    </lineage>
</organism>
<evidence type="ECO:0000313" key="1">
    <source>
        <dbReference type="EMBL" id="KIK44829.1"/>
    </source>
</evidence>
<sequence>LDWVGKSSEFNSCLPADITSYQVPPWLPSLSEDDIQTSVSSLQDSVVIEMTSGLYPELGSLSAARFAHRRLHLPCIAFLVTEVRGRPGQDKGAKFMYQVKAKGLHDLLITTEDRLIQFWPGRPALQTFYLVRPWNQKGTVDSESHSRALRLLVRLGQSFGAFLLAQQRGGEYKRIASDHVIVAQVKDIAFVRDIDVRTLEIL</sequence>
<dbReference type="EMBL" id="KN835183">
    <property type="protein sequence ID" value="KIK44829.1"/>
    <property type="molecule type" value="Genomic_DNA"/>
</dbReference>
<feature type="non-terminal residue" evidence="1">
    <location>
        <position position="202"/>
    </location>
</feature>
<gene>
    <name evidence="1" type="ORF">CY34DRAFT_31498</name>
</gene>
<evidence type="ECO:0000313" key="2">
    <source>
        <dbReference type="Proteomes" id="UP000054485"/>
    </source>
</evidence>
<keyword evidence="2" id="KW-1185">Reference proteome</keyword>
<proteinExistence type="predicted"/>
<reference evidence="2" key="2">
    <citation type="submission" date="2015-01" db="EMBL/GenBank/DDBJ databases">
        <title>Evolutionary Origins and Diversification of the Mycorrhizal Mutualists.</title>
        <authorList>
            <consortium name="DOE Joint Genome Institute"/>
            <consortium name="Mycorrhizal Genomics Consortium"/>
            <person name="Kohler A."/>
            <person name="Kuo A."/>
            <person name="Nagy L.G."/>
            <person name="Floudas D."/>
            <person name="Copeland A."/>
            <person name="Barry K.W."/>
            <person name="Cichocki N."/>
            <person name="Veneault-Fourrey C."/>
            <person name="LaButti K."/>
            <person name="Lindquist E.A."/>
            <person name="Lipzen A."/>
            <person name="Lundell T."/>
            <person name="Morin E."/>
            <person name="Murat C."/>
            <person name="Riley R."/>
            <person name="Ohm R."/>
            <person name="Sun H."/>
            <person name="Tunlid A."/>
            <person name="Henrissat B."/>
            <person name="Grigoriev I.V."/>
            <person name="Hibbett D.S."/>
            <person name="Martin F."/>
        </authorList>
    </citation>
    <scope>NUCLEOTIDE SEQUENCE [LARGE SCALE GENOMIC DNA]</scope>
    <source>
        <strain evidence="2">UH-Slu-Lm8-n1</strain>
    </source>
</reference>
<accession>A0A0D0B4I0</accession>
<dbReference type="InParanoid" id="A0A0D0B4I0"/>
<dbReference type="AlphaFoldDB" id="A0A0D0B4I0"/>
<dbReference type="Proteomes" id="UP000054485">
    <property type="component" value="Unassembled WGS sequence"/>
</dbReference>
<name>A0A0D0B4I0_9AGAM</name>
<feature type="non-terminal residue" evidence="1">
    <location>
        <position position="1"/>
    </location>
</feature>
<protein>
    <submittedName>
        <fullName evidence="1">Uncharacterized protein</fullName>
    </submittedName>
</protein>
<reference evidence="1 2" key="1">
    <citation type="submission" date="2014-04" db="EMBL/GenBank/DDBJ databases">
        <authorList>
            <consortium name="DOE Joint Genome Institute"/>
            <person name="Kuo A."/>
            <person name="Ruytinx J."/>
            <person name="Rineau F."/>
            <person name="Colpaert J."/>
            <person name="Kohler A."/>
            <person name="Nagy L.G."/>
            <person name="Floudas D."/>
            <person name="Copeland A."/>
            <person name="Barry K.W."/>
            <person name="Cichocki N."/>
            <person name="Veneault-Fourrey C."/>
            <person name="LaButti K."/>
            <person name="Lindquist E.A."/>
            <person name="Lipzen A."/>
            <person name="Lundell T."/>
            <person name="Morin E."/>
            <person name="Murat C."/>
            <person name="Sun H."/>
            <person name="Tunlid A."/>
            <person name="Henrissat B."/>
            <person name="Grigoriev I.V."/>
            <person name="Hibbett D.S."/>
            <person name="Martin F."/>
            <person name="Nordberg H.P."/>
            <person name="Cantor M.N."/>
            <person name="Hua S.X."/>
        </authorList>
    </citation>
    <scope>NUCLEOTIDE SEQUENCE [LARGE SCALE GENOMIC DNA]</scope>
    <source>
        <strain evidence="1 2">UH-Slu-Lm8-n1</strain>
    </source>
</reference>
<dbReference type="OrthoDB" id="2691029at2759"/>